<accession>A0ABX1G879</accession>
<sequence length="119" mass="13418">MLALLELAERRGIRVLYGHLDGRNGVYYHELGMIILDQGLCESTERFTLAHELGHAHYGHLDSSPANEMKADEYAARLLISHERYAQAESLGDSHNFIAQELGLPLRAIEAYCRGLVRK</sequence>
<dbReference type="EMBL" id="JAAWVT010000009">
    <property type="protein sequence ID" value="NKG22249.1"/>
    <property type="molecule type" value="Genomic_DNA"/>
</dbReference>
<evidence type="ECO:0000313" key="2">
    <source>
        <dbReference type="EMBL" id="NKG22249.1"/>
    </source>
</evidence>
<reference evidence="2 3" key="1">
    <citation type="submission" date="2020-04" db="EMBL/GenBank/DDBJ databases">
        <title>Paeniglutamicibacter sp. ANT13_2, a novel actinomycete isolated from sediment in Antarctica.</title>
        <authorList>
            <person name="Sakdapetsiri C."/>
            <person name="Pinyakong O."/>
        </authorList>
    </citation>
    <scope>NUCLEOTIDE SEQUENCE [LARGE SCALE GENOMIC DNA]</scope>
    <source>
        <strain evidence="2 3">ANT13_2</strain>
    </source>
</reference>
<dbReference type="RefSeq" id="WP_168153036.1">
    <property type="nucleotide sequence ID" value="NZ_JAAWVT010000009.1"/>
</dbReference>
<dbReference type="Proteomes" id="UP000746595">
    <property type="component" value="Unassembled WGS sequence"/>
</dbReference>
<evidence type="ECO:0000313" key="3">
    <source>
        <dbReference type="Proteomes" id="UP000746595"/>
    </source>
</evidence>
<protein>
    <submittedName>
        <fullName evidence="2">ImmA/IrrE family metallo-endopeptidase</fullName>
    </submittedName>
</protein>
<dbReference type="Pfam" id="PF06114">
    <property type="entry name" value="Peptidase_M78"/>
    <property type="match status" value="1"/>
</dbReference>
<feature type="domain" description="IrrE N-terminal-like" evidence="1">
    <location>
        <begin position="8"/>
        <end position="110"/>
    </location>
</feature>
<dbReference type="Gene3D" id="1.10.10.2910">
    <property type="match status" value="1"/>
</dbReference>
<organism evidence="2 3">
    <name type="scientific">Paeniglutamicibacter terrestris</name>
    <dbReference type="NCBI Taxonomy" id="2723403"/>
    <lineage>
        <taxon>Bacteria</taxon>
        <taxon>Bacillati</taxon>
        <taxon>Actinomycetota</taxon>
        <taxon>Actinomycetes</taxon>
        <taxon>Micrococcales</taxon>
        <taxon>Micrococcaceae</taxon>
        <taxon>Paeniglutamicibacter</taxon>
    </lineage>
</organism>
<keyword evidence="3" id="KW-1185">Reference proteome</keyword>
<gene>
    <name evidence="2" type="ORF">HED64_16240</name>
</gene>
<dbReference type="InterPro" id="IPR010359">
    <property type="entry name" value="IrrE_HExxH"/>
</dbReference>
<comment type="caution">
    <text evidence="2">The sequence shown here is derived from an EMBL/GenBank/DDBJ whole genome shotgun (WGS) entry which is preliminary data.</text>
</comment>
<name>A0ABX1G879_9MICC</name>
<proteinExistence type="predicted"/>
<evidence type="ECO:0000259" key="1">
    <source>
        <dbReference type="Pfam" id="PF06114"/>
    </source>
</evidence>